<reference evidence="1 2" key="1">
    <citation type="journal article" date="2013" name="Mar. Genomics">
        <title>Expression of sulfatases in Rhodopirellula baltica and the diversity of sulfatases in the genus Rhodopirellula.</title>
        <authorList>
            <person name="Wegner C.E."/>
            <person name="Richter-Heitmann T."/>
            <person name="Klindworth A."/>
            <person name="Klockow C."/>
            <person name="Richter M."/>
            <person name="Achstetter T."/>
            <person name="Glockner F.O."/>
            <person name="Harder J."/>
        </authorList>
    </citation>
    <scope>NUCLEOTIDE SEQUENCE [LARGE SCALE GENOMIC DNA]</scope>
    <source>
        <strain evidence="1 2">SM1</strain>
    </source>
</reference>
<proteinExistence type="predicted"/>
<keyword evidence="2" id="KW-1185">Reference proteome</keyword>
<comment type="caution">
    <text evidence="1">The sequence shown here is derived from an EMBL/GenBank/DDBJ whole genome shotgun (WGS) entry which is preliminary data.</text>
</comment>
<protein>
    <submittedName>
        <fullName evidence="1">Uncharacterized protein</fullName>
    </submittedName>
</protein>
<evidence type="ECO:0000313" key="1">
    <source>
        <dbReference type="EMBL" id="EMI22513.1"/>
    </source>
</evidence>
<dbReference type="Proteomes" id="UP000011991">
    <property type="component" value="Unassembled WGS sequence"/>
</dbReference>
<dbReference type="EMBL" id="ANOG01000087">
    <property type="protein sequence ID" value="EMI22513.1"/>
    <property type="molecule type" value="Genomic_DNA"/>
</dbReference>
<organism evidence="1 2">
    <name type="scientific">Rhodopirellula maiorica SM1</name>
    <dbReference type="NCBI Taxonomy" id="1265738"/>
    <lineage>
        <taxon>Bacteria</taxon>
        <taxon>Pseudomonadati</taxon>
        <taxon>Planctomycetota</taxon>
        <taxon>Planctomycetia</taxon>
        <taxon>Pirellulales</taxon>
        <taxon>Pirellulaceae</taxon>
        <taxon>Novipirellula</taxon>
    </lineage>
</organism>
<sequence length="48" mass="5512">MLCVWLQKQSWILDVPGPTRDIVHYGENTFCQMSCSKIRMTNLLPNGS</sequence>
<accession>M5RT45</accession>
<evidence type="ECO:0000313" key="2">
    <source>
        <dbReference type="Proteomes" id="UP000011991"/>
    </source>
</evidence>
<name>M5RT45_9BACT</name>
<gene>
    <name evidence="1" type="ORF">RMSM_00576</name>
</gene>
<dbReference type="AlphaFoldDB" id="M5RT45"/>